<feature type="domain" description="Fe/B12 periplasmic-binding" evidence="5">
    <location>
        <begin position="71"/>
        <end position="326"/>
    </location>
</feature>
<dbReference type="SUPFAM" id="SSF53807">
    <property type="entry name" value="Helical backbone' metal receptor"/>
    <property type="match status" value="1"/>
</dbReference>
<comment type="subcellular location">
    <subcellularLocation>
        <location evidence="1">Cell envelope</location>
    </subcellularLocation>
</comment>
<dbReference type="InterPro" id="IPR002491">
    <property type="entry name" value="ABC_transptr_periplasmic_BD"/>
</dbReference>
<evidence type="ECO:0000259" key="5">
    <source>
        <dbReference type="PROSITE" id="PS50983"/>
    </source>
</evidence>
<evidence type="ECO:0000256" key="4">
    <source>
        <dbReference type="ARBA" id="ARBA00022729"/>
    </source>
</evidence>
<dbReference type="Proteomes" id="UP000887023">
    <property type="component" value="Chromosome"/>
</dbReference>
<protein>
    <submittedName>
        <fullName evidence="6">ABC transporter substrate-binding protein</fullName>
    </submittedName>
</protein>
<dbReference type="PROSITE" id="PS51257">
    <property type="entry name" value="PROKAR_LIPOPROTEIN"/>
    <property type="match status" value="1"/>
</dbReference>
<dbReference type="EMBL" id="CP079105">
    <property type="protein sequence ID" value="QXQ13822.1"/>
    <property type="molecule type" value="Genomic_DNA"/>
</dbReference>
<organism evidence="6 7">
    <name type="scientific">Skermania pinensis</name>
    <dbReference type="NCBI Taxonomy" id="39122"/>
    <lineage>
        <taxon>Bacteria</taxon>
        <taxon>Bacillati</taxon>
        <taxon>Actinomycetota</taxon>
        <taxon>Actinomycetes</taxon>
        <taxon>Mycobacteriales</taxon>
        <taxon>Gordoniaceae</taxon>
        <taxon>Skermania</taxon>
    </lineage>
</organism>
<dbReference type="Gene3D" id="3.40.50.1980">
    <property type="entry name" value="Nitrogenase molybdenum iron protein domain"/>
    <property type="match status" value="2"/>
</dbReference>
<dbReference type="PANTHER" id="PTHR30532:SF24">
    <property type="entry name" value="FERRIC ENTEROBACTIN-BINDING PERIPLASMIC PROTEIN FEPB"/>
    <property type="match status" value="1"/>
</dbReference>
<keyword evidence="4" id="KW-0732">Signal</keyword>
<dbReference type="PROSITE" id="PS50983">
    <property type="entry name" value="FE_B12_PBP"/>
    <property type="match status" value="1"/>
</dbReference>
<proteinExistence type="inferred from homology"/>
<dbReference type="Pfam" id="PF01497">
    <property type="entry name" value="Peripla_BP_2"/>
    <property type="match status" value="1"/>
</dbReference>
<evidence type="ECO:0000313" key="7">
    <source>
        <dbReference type="Proteomes" id="UP000887023"/>
    </source>
</evidence>
<accession>A0ABX8S7M0</accession>
<sequence>MIRSTTGDRRRTRPRRWLAALAVGLVSLGVLVGCSSSSDSTDTSDSSAGGAFPVTIDHKFGSTTVDAEPTSVVTVGWNDQDFALALGVVPVATRSWYENYSSFPWVQAALGGKDLPTMSGDEINFEEIAQRKPDLILAIYETIDKKTYDRLSEIAPTVVQSGQYPDEETPWDVQTLTTGKALGRTDQATALVAEVQSKIDAAKAANPEFAGKTLVEDFGTEGEYVLAAGDPRRALFDALGFAAQPEVGDISQERLDVLNRDVLFVNGRTKQQMLGNELFARLPVVTEDRTLYAGNESALSGALAYGGPQALLYATDRVVPQLANALDGNPATPVEDLSNS</sequence>
<evidence type="ECO:0000256" key="3">
    <source>
        <dbReference type="ARBA" id="ARBA00022448"/>
    </source>
</evidence>
<reference evidence="6" key="1">
    <citation type="submission" date="2021-07" db="EMBL/GenBank/DDBJ databases">
        <title>Candidatus Kaistella beijingensis sp. nov. isolated from a municipal wastewater treatment plant is involved in sludge foaming.</title>
        <authorList>
            <person name="Song Y."/>
            <person name="Liu S.-J."/>
        </authorList>
    </citation>
    <scope>NUCLEOTIDE SEQUENCE</scope>
    <source>
        <strain evidence="6">DSM 43998</strain>
    </source>
</reference>
<comment type="similarity">
    <text evidence="2">Belongs to the bacterial solute-binding protein 8 family.</text>
</comment>
<gene>
    <name evidence="6" type="ORF">KV203_18930</name>
</gene>
<dbReference type="InterPro" id="IPR051313">
    <property type="entry name" value="Bact_iron-sidero_bind"/>
</dbReference>
<evidence type="ECO:0000313" key="6">
    <source>
        <dbReference type="EMBL" id="QXQ13822.1"/>
    </source>
</evidence>
<evidence type="ECO:0000256" key="1">
    <source>
        <dbReference type="ARBA" id="ARBA00004196"/>
    </source>
</evidence>
<dbReference type="RefSeq" id="WP_066473523.1">
    <property type="nucleotide sequence ID" value="NZ_CBCRUZ010000015.1"/>
</dbReference>
<dbReference type="PANTHER" id="PTHR30532">
    <property type="entry name" value="IRON III DICITRATE-BINDING PERIPLASMIC PROTEIN"/>
    <property type="match status" value="1"/>
</dbReference>
<keyword evidence="3" id="KW-0813">Transport</keyword>
<name>A0ABX8S7M0_9ACTN</name>
<keyword evidence="7" id="KW-1185">Reference proteome</keyword>
<evidence type="ECO:0000256" key="2">
    <source>
        <dbReference type="ARBA" id="ARBA00008814"/>
    </source>
</evidence>